<dbReference type="AlphaFoldDB" id="A0A2T4DH97"/>
<dbReference type="Proteomes" id="UP000240608">
    <property type="component" value="Unassembled WGS sequence"/>
</dbReference>
<proteinExistence type="predicted"/>
<accession>A0A2T4DH97</accession>
<organism evidence="1 2">
    <name type="scientific">Marivirga lumbricoides</name>
    <dbReference type="NCBI Taxonomy" id="1046115"/>
    <lineage>
        <taxon>Bacteria</taxon>
        <taxon>Pseudomonadati</taxon>
        <taxon>Bacteroidota</taxon>
        <taxon>Cytophagia</taxon>
        <taxon>Cytophagales</taxon>
        <taxon>Marivirgaceae</taxon>
        <taxon>Marivirga</taxon>
    </lineage>
</organism>
<comment type="caution">
    <text evidence="1">The sequence shown here is derived from an EMBL/GenBank/DDBJ whole genome shotgun (WGS) entry which is preliminary data.</text>
</comment>
<reference evidence="1 2" key="1">
    <citation type="submission" date="2018-03" db="EMBL/GenBank/DDBJ databases">
        <title>Cross-interface Injection: A General Nanoliter Liquid Handling Method Applied to Single Cells Genome Amplification Automated Nanoliter Liquid Handling Applied to Single Cell Multiple Displacement Amplification.</title>
        <authorList>
            <person name="Yun J."/>
            <person name="Xu P."/>
            <person name="Xu J."/>
            <person name="Dai X."/>
            <person name="Wang Y."/>
            <person name="Zheng X."/>
            <person name="Cao C."/>
            <person name="Yi Q."/>
            <person name="Zhu Y."/>
            <person name="Wang L."/>
            <person name="Dong Z."/>
            <person name="Huang Y."/>
            <person name="Huang L."/>
            <person name="Du W."/>
        </authorList>
    </citation>
    <scope>NUCLEOTIDE SEQUENCE [LARGE SCALE GENOMIC DNA]</scope>
    <source>
        <strain evidence="1 2">Z-D1-2</strain>
    </source>
</reference>
<name>A0A2T4DH97_9BACT</name>
<gene>
    <name evidence="1" type="ORF">C9994_13330</name>
</gene>
<evidence type="ECO:0000313" key="1">
    <source>
        <dbReference type="EMBL" id="PTB93127.1"/>
    </source>
</evidence>
<evidence type="ECO:0000313" key="2">
    <source>
        <dbReference type="Proteomes" id="UP000240608"/>
    </source>
</evidence>
<dbReference type="EMBL" id="PYVU01000182">
    <property type="protein sequence ID" value="PTB93127.1"/>
    <property type="molecule type" value="Genomic_DNA"/>
</dbReference>
<protein>
    <submittedName>
        <fullName evidence="1">Uncharacterized protein</fullName>
    </submittedName>
</protein>
<feature type="non-terminal residue" evidence="1">
    <location>
        <position position="1"/>
    </location>
</feature>
<sequence length="432" mass="49461">KELLGLGADNNLSIPSFSPNESEQVSPHHFRFEDSINSYIWFSSHKLATSQLSSFFPELAITDFPDELEIGFQWQNNIDFKIGHEFANWFKVDFFEELKITSIYRRRVRADELELRISIPENQAHVNQQQVDVSELDKDKSGISLKINYVSVFFSHTEDQLSFNGFGLKGDFNIVYLGKKLDAIDFGGRINTKTGILNLWADNFPTIKELESVFIPENEQKAKFEIPNFGLDQLRVKQLELQVNVLNFDIQFANLVLDAHPPIKLNDYLSFYPKLTASIKDPLDSREVNWQLDGWVKAFDAFFSASYSSKNELFHLSLNNGKLSSESIIKAMQFPSMPFPDINIIDLEFTATHSNGNWNYAGGIVLSGKWEWQLPLTNLKIELVGLHADFQYNNALTHFLLGGQFLFGKLVLDASVVYESEDGFYLHAKRKN</sequence>